<protein>
    <submittedName>
        <fullName evidence="2">Uncharacterized protein</fullName>
    </submittedName>
</protein>
<reference evidence="2" key="1">
    <citation type="journal article" date="2019" name="Sci. Rep.">
        <title>Draft genome of Tanacetum cinerariifolium, the natural source of mosquito coil.</title>
        <authorList>
            <person name="Yamashiro T."/>
            <person name="Shiraishi A."/>
            <person name="Satake H."/>
            <person name="Nakayama K."/>
        </authorList>
    </citation>
    <scope>NUCLEOTIDE SEQUENCE</scope>
</reference>
<feature type="region of interest" description="Disordered" evidence="1">
    <location>
        <begin position="1"/>
        <end position="67"/>
    </location>
</feature>
<gene>
    <name evidence="2" type="ORF">Tci_933223</name>
</gene>
<feature type="non-terminal residue" evidence="2">
    <location>
        <position position="78"/>
    </location>
</feature>
<organism evidence="2">
    <name type="scientific">Tanacetum cinerariifolium</name>
    <name type="common">Dalmatian daisy</name>
    <name type="synonym">Chrysanthemum cinerariifolium</name>
    <dbReference type="NCBI Taxonomy" id="118510"/>
    <lineage>
        <taxon>Eukaryota</taxon>
        <taxon>Viridiplantae</taxon>
        <taxon>Streptophyta</taxon>
        <taxon>Embryophyta</taxon>
        <taxon>Tracheophyta</taxon>
        <taxon>Spermatophyta</taxon>
        <taxon>Magnoliopsida</taxon>
        <taxon>eudicotyledons</taxon>
        <taxon>Gunneridae</taxon>
        <taxon>Pentapetalae</taxon>
        <taxon>asterids</taxon>
        <taxon>campanulids</taxon>
        <taxon>Asterales</taxon>
        <taxon>Asteraceae</taxon>
        <taxon>Asteroideae</taxon>
        <taxon>Anthemideae</taxon>
        <taxon>Anthemidinae</taxon>
        <taxon>Tanacetum</taxon>
    </lineage>
</organism>
<evidence type="ECO:0000256" key="1">
    <source>
        <dbReference type="SAM" id="MobiDB-lite"/>
    </source>
</evidence>
<comment type="caution">
    <text evidence="2">The sequence shown here is derived from an EMBL/GenBank/DDBJ whole genome shotgun (WGS) entry which is preliminary data.</text>
</comment>
<dbReference type="EMBL" id="BKCJ011888796">
    <property type="protein sequence ID" value="GFD61254.1"/>
    <property type="molecule type" value="Genomic_DNA"/>
</dbReference>
<evidence type="ECO:0000313" key="2">
    <source>
        <dbReference type="EMBL" id="GFD61254.1"/>
    </source>
</evidence>
<proteinExistence type="predicted"/>
<accession>A0A699Y0G0</accession>
<sequence length="78" mass="8143">RGNGEGSWCEVQRQAAGAAAEAAPRFEEQHVRARVPQPPGGGDAGRPAANDDGAARPFNHGYAAASSRFSPARRIIAF</sequence>
<feature type="non-terminal residue" evidence="2">
    <location>
        <position position="1"/>
    </location>
</feature>
<name>A0A699Y0G0_TANCI</name>
<dbReference type="AlphaFoldDB" id="A0A699Y0G0"/>
<feature type="compositionally biased region" description="Low complexity" evidence="1">
    <location>
        <begin position="45"/>
        <end position="67"/>
    </location>
</feature>